<dbReference type="Gene3D" id="2.60.40.420">
    <property type="entry name" value="Cupredoxins - blue copper proteins"/>
    <property type="match status" value="1"/>
</dbReference>
<dbReference type="SUPFAM" id="SSF49503">
    <property type="entry name" value="Cupredoxins"/>
    <property type="match status" value="1"/>
</dbReference>
<sequence>MLRKTLTAAAFGAAFLPASMALAGEMHEVTILDNDFMPPLVYAQPGDKIRFVNDDEGIHKVLAEDESWESPILLPNTYYEIVVTPAMDLNYELDEDLFVELEIEGGGNEGTVEGNSGNDSGTSNDSEGEVTFEELELNNG</sequence>
<feature type="compositionally biased region" description="Low complexity" evidence="1">
    <location>
        <begin position="110"/>
        <end position="125"/>
    </location>
</feature>
<feature type="compositionally biased region" description="Acidic residues" evidence="1">
    <location>
        <begin position="126"/>
        <end position="140"/>
    </location>
</feature>
<evidence type="ECO:0000313" key="3">
    <source>
        <dbReference type="EMBL" id="MBT0956029.1"/>
    </source>
</evidence>
<name>A0AAP2CKD0_9RHOB</name>
<dbReference type="EMBL" id="JADQAZ010000001">
    <property type="protein sequence ID" value="MBT0956029.1"/>
    <property type="molecule type" value="Genomic_DNA"/>
</dbReference>
<feature type="chain" id="PRO_5042814462" description="Plastocyanin" evidence="2">
    <location>
        <begin position="24"/>
        <end position="140"/>
    </location>
</feature>
<dbReference type="InterPro" id="IPR008972">
    <property type="entry name" value="Cupredoxin"/>
</dbReference>
<evidence type="ECO:0008006" key="5">
    <source>
        <dbReference type="Google" id="ProtNLM"/>
    </source>
</evidence>
<accession>A0AAP2CKD0</accession>
<evidence type="ECO:0000256" key="1">
    <source>
        <dbReference type="SAM" id="MobiDB-lite"/>
    </source>
</evidence>
<feature type="region of interest" description="Disordered" evidence="1">
    <location>
        <begin position="104"/>
        <end position="140"/>
    </location>
</feature>
<dbReference type="AlphaFoldDB" id="A0AAP2CKD0"/>
<dbReference type="Proteomes" id="UP001315686">
    <property type="component" value="Unassembled WGS sequence"/>
</dbReference>
<keyword evidence="4" id="KW-1185">Reference proteome</keyword>
<comment type="caution">
    <text evidence="3">The sequence shown here is derived from an EMBL/GenBank/DDBJ whole genome shotgun (WGS) entry which is preliminary data.</text>
</comment>
<feature type="signal peptide" evidence="2">
    <location>
        <begin position="1"/>
        <end position="23"/>
    </location>
</feature>
<evidence type="ECO:0000313" key="4">
    <source>
        <dbReference type="Proteomes" id="UP001315686"/>
    </source>
</evidence>
<keyword evidence="2" id="KW-0732">Signal</keyword>
<organism evidence="3 4">
    <name type="scientific">Harenicola maris</name>
    <dbReference type="NCBI Taxonomy" id="2841044"/>
    <lineage>
        <taxon>Bacteria</taxon>
        <taxon>Pseudomonadati</taxon>
        <taxon>Pseudomonadota</taxon>
        <taxon>Alphaproteobacteria</taxon>
        <taxon>Rhodobacterales</taxon>
        <taxon>Paracoccaceae</taxon>
        <taxon>Harenicola</taxon>
    </lineage>
</organism>
<dbReference type="RefSeq" id="WP_327792245.1">
    <property type="nucleotide sequence ID" value="NZ_JADQAZ010000001.1"/>
</dbReference>
<proteinExistence type="predicted"/>
<evidence type="ECO:0000256" key="2">
    <source>
        <dbReference type="SAM" id="SignalP"/>
    </source>
</evidence>
<reference evidence="3 4" key="1">
    <citation type="journal article" date="2021" name="Arch. Microbiol.">
        <title>Harenicola maris gen. nov., sp. nov. isolated from the Sea of Japan shallow sediments.</title>
        <authorList>
            <person name="Romanenko L.A."/>
            <person name="Kurilenko V.V."/>
            <person name="Chernysheva N.Y."/>
            <person name="Tekutyeva L.A."/>
            <person name="Velansky P.V."/>
            <person name="Svetashev V.I."/>
            <person name="Isaeva M.P."/>
        </authorList>
    </citation>
    <scope>NUCLEOTIDE SEQUENCE [LARGE SCALE GENOMIC DNA]</scope>
    <source>
        <strain evidence="3 4">KMM 3653</strain>
    </source>
</reference>
<protein>
    <recommendedName>
        <fullName evidence="5">Plastocyanin</fullName>
    </recommendedName>
</protein>
<gene>
    <name evidence="3" type="ORF">IV417_01400</name>
</gene>